<keyword evidence="2" id="KW-0418">Kinase</keyword>
<reference evidence="4 5" key="1">
    <citation type="journal article" date="2016" name="Nat. Commun.">
        <title>Thousands of microbial genomes shed light on interconnected biogeochemical processes in an aquifer system.</title>
        <authorList>
            <person name="Anantharaman K."/>
            <person name="Brown C.T."/>
            <person name="Hug L.A."/>
            <person name="Sharon I."/>
            <person name="Castelle C.J."/>
            <person name="Probst A.J."/>
            <person name="Thomas B.C."/>
            <person name="Singh A."/>
            <person name="Wilkins M.J."/>
            <person name="Karaoz U."/>
            <person name="Brodie E.L."/>
            <person name="Williams K.H."/>
            <person name="Hubbard S.S."/>
            <person name="Banfield J.F."/>
        </authorList>
    </citation>
    <scope>NUCLEOTIDE SEQUENCE [LARGE SCALE GENOMIC DNA]</scope>
</reference>
<comment type="caution">
    <text evidence="4">The sequence shown here is derived from an EMBL/GenBank/DDBJ whole genome shotgun (WGS) entry which is preliminary data.</text>
</comment>
<dbReference type="InterPro" id="IPR002173">
    <property type="entry name" value="Carboh/pur_kinase_PfkB_CS"/>
</dbReference>
<proteinExistence type="predicted"/>
<keyword evidence="1" id="KW-0808">Transferase</keyword>
<evidence type="ECO:0000313" key="5">
    <source>
        <dbReference type="Proteomes" id="UP000177555"/>
    </source>
</evidence>
<dbReference type="PANTHER" id="PTHR10584:SF166">
    <property type="entry name" value="RIBOKINASE"/>
    <property type="match status" value="1"/>
</dbReference>
<dbReference type="InterPro" id="IPR029056">
    <property type="entry name" value="Ribokinase-like"/>
</dbReference>
<protein>
    <recommendedName>
        <fullName evidence="3">Carbohydrate kinase PfkB domain-containing protein</fullName>
    </recommendedName>
</protein>
<dbReference type="CDD" id="cd01942">
    <property type="entry name" value="ribokinase_group_A"/>
    <property type="match status" value="1"/>
</dbReference>
<evidence type="ECO:0000313" key="4">
    <source>
        <dbReference type="EMBL" id="OGE27945.1"/>
    </source>
</evidence>
<dbReference type="Pfam" id="PF00294">
    <property type="entry name" value="PfkB"/>
    <property type="match status" value="1"/>
</dbReference>
<dbReference type="Gene3D" id="3.40.1190.20">
    <property type="match status" value="1"/>
</dbReference>
<dbReference type="AlphaFoldDB" id="A0A1F5JH29"/>
<name>A0A1F5JH29_9BACT</name>
<feature type="domain" description="Carbohydrate kinase PfkB" evidence="3">
    <location>
        <begin position="26"/>
        <end position="288"/>
    </location>
</feature>
<dbReference type="PROSITE" id="PS00584">
    <property type="entry name" value="PFKB_KINASES_2"/>
    <property type="match status" value="1"/>
</dbReference>
<dbReference type="PANTHER" id="PTHR10584">
    <property type="entry name" value="SUGAR KINASE"/>
    <property type="match status" value="1"/>
</dbReference>
<evidence type="ECO:0000256" key="2">
    <source>
        <dbReference type="ARBA" id="ARBA00022777"/>
    </source>
</evidence>
<organism evidence="4 5">
    <name type="scientific">Candidatus Daviesbacteria bacterium RIFCSPHIGHO2_01_FULL_40_11</name>
    <dbReference type="NCBI Taxonomy" id="1797762"/>
    <lineage>
        <taxon>Bacteria</taxon>
        <taxon>Candidatus Daviesiibacteriota</taxon>
    </lineage>
</organism>
<dbReference type="SUPFAM" id="SSF53613">
    <property type="entry name" value="Ribokinase-like"/>
    <property type="match status" value="1"/>
</dbReference>
<accession>A0A1F5JH29</accession>
<dbReference type="GO" id="GO:0016301">
    <property type="term" value="F:kinase activity"/>
    <property type="evidence" value="ECO:0007669"/>
    <property type="project" value="UniProtKB-KW"/>
</dbReference>
<sequence length="310" mass="33730">MITITGSLAFDHIMDFPGKFSDHIMPDKIHQINLSFLVNTLSKQKGGTAGNIAYNLALLKTLVGIVGIAGHDFPEYAKFLENTGVDISKIQTAQSSLTSSAFIMTDIADNQITAFYPGAMEDAPQLSLDGVTTDFVVVSPNNPEAMIKFCKQCQQLKIPYMLDPGMQLPALSSSDLQDMLNGAAILIGNDYEISLLKEKLSLDDQKILNQAKILITTLGEKGSTIQTKNQTLQVPAAKPNQVTDPTGAGDAFRAGFLAGFIKELDLKICGQMGAAAACYAIEKYGTTNHKFTIQEFCERYRENFGEELKL</sequence>
<gene>
    <name evidence="4" type="ORF">A2867_02630</name>
</gene>
<evidence type="ECO:0000259" key="3">
    <source>
        <dbReference type="Pfam" id="PF00294"/>
    </source>
</evidence>
<dbReference type="EMBL" id="MFCP01000026">
    <property type="protein sequence ID" value="OGE27945.1"/>
    <property type="molecule type" value="Genomic_DNA"/>
</dbReference>
<dbReference type="InterPro" id="IPR011611">
    <property type="entry name" value="PfkB_dom"/>
</dbReference>
<evidence type="ECO:0000256" key="1">
    <source>
        <dbReference type="ARBA" id="ARBA00022679"/>
    </source>
</evidence>
<dbReference type="Proteomes" id="UP000177555">
    <property type="component" value="Unassembled WGS sequence"/>
</dbReference>